<keyword evidence="10" id="KW-0378">Hydrolase</keyword>
<evidence type="ECO:0000313" key="15">
    <source>
        <dbReference type="Proteomes" id="UP000808349"/>
    </source>
</evidence>
<evidence type="ECO:0000256" key="1">
    <source>
        <dbReference type="ARBA" id="ARBA00001526"/>
    </source>
</evidence>
<dbReference type="Proteomes" id="UP000808349">
    <property type="component" value="Unassembled WGS sequence"/>
</dbReference>
<dbReference type="GO" id="GO:0042597">
    <property type="term" value="C:periplasmic space"/>
    <property type="evidence" value="ECO:0007669"/>
    <property type="project" value="UniProtKB-SubCell"/>
</dbReference>
<dbReference type="GO" id="GO:0046677">
    <property type="term" value="P:response to antibiotic"/>
    <property type="evidence" value="ECO:0007669"/>
    <property type="project" value="UniProtKB-KW"/>
</dbReference>
<comment type="cofactor">
    <cofactor evidence="2">
        <name>Zn(2+)</name>
        <dbReference type="ChEBI" id="CHEBI:29105"/>
    </cofactor>
</comment>
<protein>
    <recommendedName>
        <fullName evidence="6">beta-lactamase</fullName>
        <ecNumber evidence="6">3.5.2.6</ecNumber>
    </recommendedName>
</protein>
<dbReference type="GO" id="GO:0017001">
    <property type="term" value="P:antibiotic catabolic process"/>
    <property type="evidence" value="ECO:0007669"/>
    <property type="project" value="InterPro"/>
</dbReference>
<evidence type="ECO:0000256" key="6">
    <source>
        <dbReference type="ARBA" id="ARBA00012865"/>
    </source>
</evidence>
<dbReference type="InterPro" id="IPR050855">
    <property type="entry name" value="NDM-1-like"/>
</dbReference>
<dbReference type="SUPFAM" id="SSF56281">
    <property type="entry name" value="Metallo-hydrolase/oxidoreductase"/>
    <property type="match status" value="1"/>
</dbReference>
<evidence type="ECO:0000256" key="12">
    <source>
        <dbReference type="ARBA" id="ARBA00023251"/>
    </source>
</evidence>
<dbReference type="GO" id="GO:0008270">
    <property type="term" value="F:zinc ion binding"/>
    <property type="evidence" value="ECO:0007669"/>
    <property type="project" value="InterPro"/>
</dbReference>
<comment type="subcellular location">
    <subcellularLocation>
        <location evidence="3">Periplasm</location>
    </subcellularLocation>
</comment>
<reference evidence="14 15" key="1">
    <citation type="submission" date="2020-10" db="EMBL/GenBank/DDBJ databases">
        <title>Connecting structure to function with the recovery of over 1000 high-quality activated sludge metagenome-assembled genomes encoding full-length rRNA genes using long-read sequencing.</title>
        <authorList>
            <person name="Singleton C.M."/>
            <person name="Petriglieri F."/>
            <person name="Kristensen J.M."/>
            <person name="Kirkegaard R.H."/>
            <person name="Michaelsen T.Y."/>
            <person name="Andersen M.H."/>
            <person name="Karst S.M."/>
            <person name="Dueholm M.S."/>
            <person name="Nielsen P.H."/>
            <person name="Albertsen M."/>
        </authorList>
    </citation>
    <scope>NUCLEOTIDE SEQUENCE [LARGE SCALE GENOMIC DNA]</scope>
    <source>
        <strain evidence="14">Ribe_18-Q3-R11-54_BAT3C.373</strain>
    </source>
</reference>
<dbReference type="NCBIfam" id="NF012229">
    <property type="entry name" value="bla_class_B_core"/>
    <property type="match status" value="1"/>
</dbReference>
<keyword evidence="7" id="KW-0479">Metal-binding</keyword>
<dbReference type="EC" id="3.5.2.6" evidence="6"/>
<proteinExistence type="inferred from homology"/>
<dbReference type="NCBIfam" id="NF033088">
    <property type="entry name" value="bla_subclass_B1"/>
    <property type="match status" value="1"/>
</dbReference>
<feature type="domain" description="Metallo-beta-lactamase" evidence="13">
    <location>
        <begin position="50"/>
        <end position="220"/>
    </location>
</feature>
<dbReference type="GO" id="GO:0008800">
    <property type="term" value="F:beta-lactamase activity"/>
    <property type="evidence" value="ECO:0007669"/>
    <property type="project" value="UniProtKB-EC"/>
</dbReference>
<keyword evidence="11" id="KW-0862">Zinc</keyword>
<dbReference type="PANTHER" id="PTHR42951:SF4">
    <property type="entry name" value="ACYL-COENZYME A THIOESTERASE MBLAC2"/>
    <property type="match status" value="1"/>
</dbReference>
<evidence type="ECO:0000256" key="4">
    <source>
        <dbReference type="ARBA" id="ARBA00005250"/>
    </source>
</evidence>
<evidence type="ECO:0000256" key="3">
    <source>
        <dbReference type="ARBA" id="ARBA00004418"/>
    </source>
</evidence>
<evidence type="ECO:0000256" key="5">
    <source>
        <dbReference type="ARBA" id="ARBA00011245"/>
    </source>
</evidence>
<evidence type="ECO:0000256" key="7">
    <source>
        <dbReference type="ARBA" id="ARBA00022723"/>
    </source>
</evidence>
<gene>
    <name evidence="14" type="primary">bla</name>
    <name evidence="14" type="ORF">IPO85_12685</name>
</gene>
<dbReference type="InterPro" id="IPR001018">
    <property type="entry name" value="Beta-lactamase_class-B_CS"/>
</dbReference>
<accession>A0A9D7SBW3</accession>
<dbReference type="PROSITE" id="PS00744">
    <property type="entry name" value="BETA_LACTAMASE_B_2"/>
    <property type="match status" value="1"/>
</dbReference>
<dbReference type="InterPro" id="IPR001279">
    <property type="entry name" value="Metallo-B-lactamas"/>
</dbReference>
<keyword evidence="9" id="KW-0574">Periplasm</keyword>
<evidence type="ECO:0000256" key="11">
    <source>
        <dbReference type="ARBA" id="ARBA00022833"/>
    </source>
</evidence>
<comment type="similarity">
    <text evidence="4">Belongs to the metallo-beta-lactamase superfamily. Class-B beta-lactamase family.</text>
</comment>
<evidence type="ECO:0000256" key="2">
    <source>
        <dbReference type="ARBA" id="ARBA00001947"/>
    </source>
</evidence>
<evidence type="ECO:0000256" key="8">
    <source>
        <dbReference type="ARBA" id="ARBA00022729"/>
    </source>
</evidence>
<dbReference type="SMART" id="SM00849">
    <property type="entry name" value="Lactamase_B"/>
    <property type="match status" value="1"/>
</dbReference>
<keyword evidence="12" id="KW-0046">Antibiotic resistance</keyword>
<dbReference type="NCBIfam" id="NF012146">
    <property type="entry name" value="blaB-IND-MUS"/>
    <property type="match status" value="1"/>
</dbReference>
<evidence type="ECO:0000256" key="9">
    <source>
        <dbReference type="ARBA" id="ARBA00022764"/>
    </source>
</evidence>
<sequence>MKTITTFLFCIIFLSNLCGQTHKNNLNITHLSGDFYVFTTYREFKGTPFPSNGMYVVTHDGVVLIDTPWDTTQFQPLLDSIKIRHNQNVVICVATHSHEDRTGGLEYYHRQGIKTYTTVQTNQISKSRNEKQAAFLMLEDTVFNVGQYSFQTYYAGAGHTPDNIVIWFPKNKILYGGCLVKSTEAVDLGNLSDADPKQWPSTLKKIKRKFVKPNYIIPGHQDWTDNNSLDHTLKLLRQNKKKNLR</sequence>
<comment type="subunit">
    <text evidence="5">Monomer.</text>
</comment>
<name>A0A9D7SBW3_9BACT</name>
<dbReference type="Pfam" id="PF00753">
    <property type="entry name" value="Lactamase_B"/>
    <property type="match status" value="1"/>
</dbReference>
<evidence type="ECO:0000259" key="13">
    <source>
        <dbReference type="SMART" id="SM00849"/>
    </source>
</evidence>
<organism evidence="14 15">
    <name type="scientific">Candidatus Defluviibacterium haderslevense</name>
    <dbReference type="NCBI Taxonomy" id="2981993"/>
    <lineage>
        <taxon>Bacteria</taxon>
        <taxon>Pseudomonadati</taxon>
        <taxon>Bacteroidota</taxon>
        <taxon>Saprospiria</taxon>
        <taxon>Saprospirales</taxon>
        <taxon>Saprospiraceae</taxon>
        <taxon>Candidatus Defluviibacterium</taxon>
    </lineage>
</organism>
<dbReference type="AlphaFoldDB" id="A0A9D7SBW3"/>
<dbReference type="PANTHER" id="PTHR42951">
    <property type="entry name" value="METALLO-BETA-LACTAMASE DOMAIN-CONTAINING"/>
    <property type="match status" value="1"/>
</dbReference>
<comment type="catalytic activity">
    <reaction evidence="1">
        <text>a beta-lactam + H2O = a substituted beta-amino acid</text>
        <dbReference type="Rhea" id="RHEA:20401"/>
        <dbReference type="ChEBI" id="CHEBI:15377"/>
        <dbReference type="ChEBI" id="CHEBI:35627"/>
        <dbReference type="ChEBI" id="CHEBI:140347"/>
        <dbReference type="EC" id="3.5.2.6"/>
    </reaction>
</comment>
<comment type="caution">
    <text evidence="14">The sequence shown here is derived from an EMBL/GenBank/DDBJ whole genome shotgun (WGS) entry which is preliminary data.</text>
</comment>
<keyword evidence="8" id="KW-0732">Signal</keyword>
<dbReference type="Gene3D" id="3.60.15.10">
    <property type="entry name" value="Ribonuclease Z/Hydroxyacylglutathione hydrolase-like"/>
    <property type="match status" value="1"/>
</dbReference>
<evidence type="ECO:0000256" key="10">
    <source>
        <dbReference type="ARBA" id="ARBA00022801"/>
    </source>
</evidence>
<evidence type="ECO:0000313" key="14">
    <source>
        <dbReference type="EMBL" id="MBK9718339.1"/>
    </source>
</evidence>
<dbReference type="InterPro" id="IPR058199">
    <property type="entry name" value="BlaB//VIM/IMP-1"/>
</dbReference>
<dbReference type="EMBL" id="JADKFW010000010">
    <property type="protein sequence ID" value="MBK9718339.1"/>
    <property type="molecule type" value="Genomic_DNA"/>
</dbReference>
<dbReference type="InterPro" id="IPR036866">
    <property type="entry name" value="RibonucZ/Hydroxyglut_hydro"/>
</dbReference>